<evidence type="ECO:0000256" key="3">
    <source>
        <dbReference type="ARBA" id="ARBA00022692"/>
    </source>
</evidence>
<evidence type="ECO:0000313" key="10">
    <source>
        <dbReference type="Proteomes" id="UP000551878"/>
    </source>
</evidence>
<organism evidence="9 10">
    <name type="scientific">Texcoconibacillus texcoconensis</name>
    <dbReference type="NCBI Taxonomy" id="1095777"/>
    <lineage>
        <taxon>Bacteria</taxon>
        <taxon>Bacillati</taxon>
        <taxon>Bacillota</taxon>
        <taxon>Bacilli</taxon>
        <taxon>Bacillales</taxon>
        <taxon>Bacillaceae</taxon>
        <taxon>Texcoconibacillus</taxon>
    </lineage>
</organism>
<name>A0A840QNX4_9BACI</name>
<feature type="transmembrane region" description="Helical" evidence="7">
    <location>
        <begin position="51"/>
        <end position="71"/>
    </location>
</feature>
<dbReference type="PANTHER" id="PTHR43652:SF1">
    <property type="entry name" value="RESPONSE REGULATOR"/>
    <property type="match status" value="1"/>
</dbReference>
<keyword evidence="4" id="KW-0677">Repeat</keyword>
<evidence type="ECO:0000256" key="7">
    <source>
        <dbReference type="SAM" id="Phobius"/>
    </source>
</evidence>
<evidence type="ECO:0000256" key="4">
    <source>
        <dbReference type="ARBA" id="ARBA00022737"/>
    </source>
</evidence>
<evidence type="ECO:0000259" key="8">
    <source>
        <dbReference type="Pfam" id="PF03600"/>
    </source>
</evidence>
<reference evidence="9 10" key="1">
    <citation type="submission" date="2020-08" db="EMBL/GenBank/DDBJ databases">
        <title>Genomic Encyclopedia of Type Strains, Phase IV (KMG-IV): sequencing the most valuable type-strain genomes for metagenomic binning, comparative biology and taxonomic classification.</title>
        <authorList>
            <person name="Goeker M."/>
        </authorList>
    </citation>
    <scope>NUCLEOTIDE SEQUENCE [LARGE SCALE GENOMIC DNA]</scope>
    <source>
        <strain evidence="9 10">DSM 24696</strain>
    </source>
</reference>
<dbReference type="EMBL" id="JACHHB010000004">
    <property type="protein sequence ID" value="MBB5173058.1"/>
    <property type="molecule type" value="Genomic_DNA"/>
</dbReference>
<keyword evidence="5 7" id="KW-1133">Transmembrane helix</keyword>
<feature type="transmembrane region" description="Helical" evidence="7">
    <location>
        <begin position="92"/>
        <end position="110"/>
    </location>
</feature>
<feature type="transmembrane region" description="Helical" evidence="7">
    <location>
        <begin position="6"/>
        <end position="21"/>
    </location>
</feature>
<sequence length="113" mass="11984">MSNDLIITFIILLITTVLFISNKIRSDFVALLSMLALLLTGIITTEEALSGFSNSVVVMIAGLFVVGAGIFRTGLASMAAQLIVKLARGSEARLLFSLMIIVVVLVPVVISMA</sequence>
<accession>A0A840QNX4</accession>
<keyword evidence="2" id="KW-0813">Transport</keyword>
<dbReference type="AlphaFoldDB" id="A0A840QNX4"/>
<proteinExistence type="predicted"/>
<protein>
    <submittedName>
        <fullName evidence="9">Di/tricarboxylate transporter</fullName>
    </submittedName>
</protein>
<comment type="subcellular location">
    <subcellularLocation>
        <location evidence="1">Membrane</location>
        <topology evidence="1">Multi-pass membrane protein</topology>
    </subcellularLocation>
</comment>
<evidence type="ECO:0000256" key="5">
    <source>
        <dbReference type="ARBA" id="ARBA00022989"/>
    </source>
</evidence>
<feature type="transmembrane region" description="Helical" evidence="7">
    <location>
        <begin position="28"/>
        <end position="45"/>
    </location>
</feature>
<keyword evidence="10" id="KW-1185">Reference proteome</keyword>
<feature type="domain" description="Citrate transporter-like" evidence="8">
    <location>
        <begin position="17"/>
        <end position="106"/>
    </location>
</feature>
<keyword evidence="6 7" id="KW-0472">Membrane</keyword>
<dbReference type="InterPro" id="IPR004680">
    <property type="entry name" value="Cit_transptr-like_dom"/>
</dbReference>
<gene>
    <name evidence="9" type="ORF">HNQ41_001221</name>
</gene>
<dbReference type="Pfam" id="PF03600">
    <property type="entry name" value="CitMHS"/>
    <property type="match status" value="1"/>
</dbReference>
<dbReference type="Proteomes" id="UP000551878">
    <property type="component" value="Unassembled WGS sequence"/>
</dbReference>
<dbReference type="GO" id="GO:0055085">
    <property type="term" value="P:transmembrane transport"/>
    <property type="evidence" value="ECO:0007669"/>
    <property type="project" value="InterPro"/>
</dbReference>
<dbReference type="RefSeq" id="WP_184663503.1">
    <property type="nucleotide sequence ID" value="NZ_JACHHB010000004.1"/>
</dbReference>
<evidence type="ECO:0000313" key="9">
    <source>
        <dbReference type="EMBL" id="MBB5173058.1"/>
    </source>
</evidence>
<comment type="caution">
    <text evidence="9">The sequence shown here is derived from an EMBL/GenBank/DDBJ whole genome shotgun (WGS) entry which is preliminary data.</text>
</comment>
<dbReference type="PANTHER" id="PTHR43652">
    <property type="entry name" value="BASIC AMINO ACID ANTIPORTER YFCC-RELATED"/>
    <property type="match status" value="1"/>
</dbReference>
<keyword evidence="3 7" id="KW-0812">Transmembrane</keyword>
<evidence type="ECO:0000256" key="6">
    <source>
        <dbReference type="ARBA" id="ARBA00023136"/>
    </source>
</evidence>
<dbReference type="InterPro" id="IPR051679">
    <property type="entry name" value="DASS-Related_Transporters"/>
</dbReference>
<evidence type="ECO:0000256" key="1">
    <source>
        <dbReference type="ARBA" id="ARBA00004141"/>
    </source>
</evidence>
<evidence type="ECO:0000256" key="2">
    <source>
        <dbReference type="ARBA" id="ARBA00022448"/>
    </source>
</evidence>
<dbReference type="GO" id="GO:0005886">
    <property type="term" value="C:plasma membrane"/>
    <property type="evidence" value="ECO:0007669"/>
    <property type="project" value="TreeGrafter"/>
</dbReference>